<evidence type="ECO:0000313" key="2">
    <source>
        <dbReference type="EMBL" id="VDL90716.1"/>
    </source>
</evidence>
<reference evidence="1" key="1">
    <citation type="submission" date="2016-01" db="EMBL/GenBank/DDBJ databases">
        <title>Reference transcriptome for the parasite Schistocephalus solidus: insights into the molecular evolution of parasitism.</title>
        <authorList>
            <person name="Hebert F.O."/>
            <person name="Grambauer S."/>
            <person name="Barber I."/>
            <person name="Landry C.R."/>
            <person name="Aubin-Horth N."/>
        </authorList>
    </citation>
    <scope>NUCLEOTIDE SEQUENCE</scope>
</reference>
<dbReference type="GO" id="GO:0007017">
    <property type="term" value="P:microtubule-based process"/>
    <property type="evidence" value="ECO:0007669"/>
    <property type="project" value="InterPro"/>
</dbReference>
<evidence type="ECO:0000313" key="4">
    <source>
        <dbReference type="WBParaSite" id="SSLN_0000447801-mRNA-1"/>
    </source>
</evidence>
<dbReference type="SUPFAM" id="SSF47473">
    <property type="entry name" value="EF-hand"/>
    <property type="match status" value="1"/>
</dbReference>
<dbReference type="OrthoDB" id="6222374at2759"/>
<proteinExistence type="predicted"/>
<dbReference type="Gene3D" id="3.30.740.10">
    <property type="entry name" value="Protein Inhibitor Of Neuronal Nitric Oxide Synthase"/>
    <property type="match status" value="1"/>
</dbReference>
<accession>A0A0X3NKG0</accession>
<dbReference type="InterPro" id="IPR001372">
    <property type="entry name" value="Dynein_light_chain_typ-1/2"/>
</dbReference>
<sequence length="179" mass="20703">MADEPAPERLIHYYDEMTEAKAAIPTKDYKNFLIKWGIDEKQAEMICNRFDVNKTGFIRREDLYRDCTGFANAASVMRDVRILTTDMRPMQLQSIVLYVIEILQRRMSKQEQLNAVKQRVESVYGEGWNCYMTDGKFYSVCSHKAGSSLVFVYKNLVFGLYQTPGAGKKESTHHSHSHN</sequence>
<name>A0A0X3NKG0_SCHSO</name>
<evidence type="ECO:0000313" key="1">
    <source>
        <dbReference type="EMBL" id="JAP40429.1"/>
    </source>
</evidence>
<dbReference type="EMBL" id="UYSU01032829">
    <property type="protein sequence ID" value="VDL90716.1"/>
    <property type="molecule type" value="Genomic_DNA"/>
</dbReference>
<dbReference type="EMBL" id="GEEE01022796">
    <property type="protein sequence ID" value="JAP40429.1"/>
    <property type="molecule type" value="Transcribed_RNA"/>
</dbReference>
<dbReference type="InterPro" id="IPR011992">
    <property type="entry name" value="EF-hand-dom_pair"/>
</dbReference>
<dbReference type="AlphaFoldDB" id="A0A0X3NKG0"/>
<reference evidence="4" key="2">
    <citation type="submission" date="2016-06" db="UniProtKB">
        <authorList>
            <consortium name="WormBaseParasite"/>
        </authorList>
    </citation>
    <scope>IDENTIFICATION</scope>
</reference>
<dbReference type="Pfam" id="PF01221">
    <property type="entry name" value="Dynein_light"/>
    <property type="match status" value="1"/>
</dbReference>
<reference evidence="2 3" key="3">
    <citation type="submission" date="2018-11" db="EMBL/GenBank/DDBJ databases">
        <authorList>
            <consortium name="Pathogen Informatics"/>
        </authorList>
    </citation>
    <scope>NUCLEOTIDE SEQUENCE [LARGE SCALE GENOMIC DNA]</scope>
    <source>
        <strain evidence="2 3">NST_G2</strain>
    </source>
</reference>
<protein>
    <submittedName>
        <fullName evidence="1 4">Dynein light chain type 1</fullName>
    </submittedName>
</protein>
<dbReference type="Proteomes" id="UP000275846">
    <property type="component" value="Unassembled WGS sequence"/>
</dbReference>
<dbReference type="InterPro" id="IPR037177">
    <property type="entry name" value="DLC_sf"/>
</dbReference>
<gene>
    <name evidence="2" type="ORF">SSLN_LOCUS4331</name>
    <name evidence="1" type="ORF">TR149525</name>
</gene>
<dbReference type="GO" id="GO:0030286">
    <property type="term" value="C:dynein complex"/>
    <property type="evidence" value="ECO:0007669"/>
    <property type="project" value="InterPro"/>
</dbReference>
<organism evidence="1">
    <name type="scientific">Schistocephalus solidus</name>
    <name type="common">Tapeworm</name>
    <dbReference type="NCBI Taxonomy" id="70667"/>
    <lineage>
        <taxon>Eukaryota</taxon>
        <taxon>Metazoa</taxon>
        <taxon>Spiralia</taxon>
        <taxon>Lophotrochozoa</taxon>
        <taxon>Platyhelminthes</taxon>
        <taxon>Cestoda</taxon>
        <taxon>Eucestoda</taxon>
        <taxon>Diphyllobothriidea</taxon>
        <taxon>Diphyllobothriidae</taxon>
        <taxon>Schistocephalus</taxon>
    </lineage>
</organism>
<keyword evidence="3" id="KW-1185">Reference proteome</keyword>
<evidence type="ECO:0000313" key="3">
    <source>
        <dbReference type="Proteomes" id="UP000275846"/>
    </source>
</evidence>
<dbReference type="WBParaSite" id="SSLN_0000447801-mRNA-1">
    <property type="protein sequence ID" value="SSLN_0000447801-mRNA-1"/>
    <property type="gene ID" value="SSLN_0000447801"/>
</dbReference>
<dbReference type="SUPFAM" id="SSF54648">
    <property type="entry name" value="DLC"/>
    <property type="match status" value="1"/>
</dbReference>